<proteinExistence type="predicted"/>
<dbReference type="AlphaFoldDB" id="A0A1G1YLC0"/>
<sequence length="174" mass="20566">MIQSQMTHKSHPSQIEGVYLYRSWEIGMITMYKAIVSPQDGVFITGTLEDIKIGQFYPFANDLLHTYQRAKKDDTKTLCDLFEGTTSFLEKYPASAYDHRMNRLIPEEEQRIHRLITHEYTLKDLASYALRHITHPKDVYNLGWGLNEDLFAIFKKIYPHTFKKNPFRKIEFLD</sequence>
<name>A0A1G1YLC0_9BACT</name>
<dbReference type="EMBL" id="MHIN01000053">
    <property type="protein sequence ID" value="OGY53158.1"/>
    <property type="molecule type" value="Genomic_DNA"/>
</dbReference>
<gene>
    <name evidence="1" type="ORF">A2912_04250</name>
</gene>
<organism evidence="1 2">
    <name type="scientific">Candidatus Buchananbacteria bacterium RIFCSPLOWO2_01_FULL_40_23b</name>
    <dbReference type="NCBI Taxonomy" id="1797544"/>
    <lineage>
        <taxon>Bacteria</taxon>
        <taxon>Candidatus Buchananiibacteriota</taxon>
    </lineage>
</organism>
<comment type="caution">
    <text evidence="1">The sequence shown here is derived from an EMBL/GenBank/DDBJ whole genome shotgun (WGS) entry which is preliminary data.</text>
</comment>
<protein>
    <submittedName>
        <fullName evidence="1">Uncharacterized protein</fullName>
    </submittedName>
</protein>
<evidence type="ECO:0000313" key="2">
    <source>
        <dbReference type="Proteomes" id="UP000178122"/>
    </source>
</evidence>
<reference evidence="1 2" key="1">
    <citation type="journal article" date="2016" name="Nat. Commun.">
        <title>Thousands of microbial genomes shed light on interconnected biogeochemical processes in an aquifer system.</title>
        <authorList>
            <person name="Anantharaman K."/>
            <person name="Brown C.T."/>
            <person name="Hug L.A."/>
            <person name="Sharon I."/>
            <person name="Castelle C.J."/>
            <person name="Probst A.J."/>
            <person name="Thomas B.C."/>
            <person name="Singh A."/>
            <person name="Wilkins M.J."/>
            <person name="Karaoz U."/>
            <person name="Brodie E.L."/>
            <person name="Williams K.H."/>
            <person name="Hubbard S.S."/>
            <person name="Banfield J.F."/>
        </authorList>
    </citation>
    <scope>NUCLEOTIDE SEQUENCE [LARGE SCALE GENOMIC DNA]</scope>
</reference>
<accession>A0A1G1YLC0</accession>
<dbReference type="Proteomes" id="UP000178122">
    <property type="component" value="Unassembled WGS sequence"/>
</dbReference>
<evidence type="ECO:0000313" key="1">
    <source>
        <dbReference type="EMBL" id="OGY53158.1"/>
    </source>
</evidence>